<dbReference type="AlphaFoldDB" id="A0AAD5PG95"/>
<keyword evidence="3" id="KW-1185">Reference proteome</keyword>
<dbReference type="EMBL" id="JAIXMP010000007">
    <property type="protein sequence ID" value="KAI9270512.1"/>
    <property type="molecule type" value="Genomic_DNA"/>
</dbReference>
<dbReference type="Proteomes" id="UP001209540">
    <property type="component" value="Unassembled WGS sequence"/>
</dbReference>
<reference evidence="2" key="2">
    <citation type="submission" date="2023-02" db="EMBL/GenBank/DDBJ databases">
        <authorList>
            <consortium name="DOE Joint Genome Institute"/>
            <person name="Mondo S.J."/>
            <person name="Chang Y."/>
            <person name="Wang Y."/>
            <person name="Ahrendt S."/>
            <person name="Andreopoulos W."/>
            <person name="Barry K."/>
            <person name="Beard J."/>
            <person name="Benny G.L."/>
            <person name="Blankenship S."/>
            <person name="Bonito G."/>
            <person name="Cuomo C."/>
            <person name="Desiro A."/>
            <person name="Gervers K.A."/>
            <person name="Hundley H."/>
            <person name="Kuo A."/>
            <person name="LaButti K."/>
            <person name="Lang B.F."/>
            <person name="Lipzen A."/>
            <person name="O'Donnell K."/>
            <person name="Pangilinan J."/>
            <person name="Reynolds N."/>
            <person name="Sandor L."/>
            <person name="Smith M.W."/>
            <person name="Tsang A."/>
            <person name="Grigoriev I.V."/>
            <person name="Stajich J.E."/>
            <person name="Spatafora J.W."/>
        </authorList>
    </citation>
    <scope>NUCLEOTIDE SEQUENCE</scope>
    <source>
        <strain evidence="2">RSA 2281</strain>
    </source>
</reference>
<evidence type="ECO:0000313" key="3">
    <source>
        <dbReference type="Proteomes" id="UP001209540"/>
    </source>
</evidence>
<evidence type="ECO:0000313" key="2">
    <source>
        <dbReference type="EMBL" id="KAI9270512.1"/>
    </source>
</evidence>
<evidence type="ECO:0000313" key="1">
    <source>
        <dbReference type="EMBL" id="KAI9270508.1"/>
    </source>
</evidence>
<sequence>MSLFERRFHQTIVEHLCQSQVHFNKDDVYNQLRQLIPIEHLSIITNNLEQLLESHISISDTDIQRIFHLTNTSITDYTNMPDGTQQFYIRSWTLSSNDACEILAFWEEEDVQPPLTKILLNQLDTNTNDQPIHIRYIGTCRSPVTPLIRHQQDSERGISLSSPLGEFIHALQHVNQQIFSSCQVFEFRPARLPPNTNQFIIDLWERTLIAIFQQSILLNRQHGGFYASYEPSEYDRQLFVNLNTTFFNDFSKRATAPPNNMESDLKNWIQSIHNYVTQNKQLTKTDQYPLNHSALTTILEQARPRTINGKTIIVLVGDDLPLSFFNSDVPYQAYLSGYSRAGYITQDFLTRLQSYEESNINWDLQELDTTIFPFVDMYPWIGKENTFDGATLQLRSYFYAVRPLITVAFSRKVTKVALANFYSQHGILNAQFLDTVGIPTLQTFASEDWLHDDNQQTPPQATLTVVIPHFHSGRDKYGKELPAMRHLMDITWMITIFIAEFTMDIATYYPQEHDSICRIITERCHKDYEHLDERLGKLYDELDEAKENFMVAYNNELQYRRTARITLPTTIRQQYARETMDRHGIAEGEPFSTNRQHQVNYLWKKNDRCLHIHIGRNEEERWREWAMKLSNGTHFLASAMNLAVHNIPNRHRLAHILKQFAPPDVTDDDWMNDDNLCNEALISWGKRAAIGLTGLSLQGEERRRYISQQQRRRVVGDDSRLYIYDYQSIMEGRDVTVRENGAVGLRWIDPNGEQVDITMRISLYVVELLGSRRLRVQLRFLEDGIGLQHGQQFFQAPKLTAEQGVLPQKRFFTQENGFRLDELWRLERKRIMGIDEPMDIVEDGVERGVKRGRDMFRSGTSERTIIKFGKIKEGDQVWPLLQWLREFGDDGIVTTAPPAYQDRKGYPQLSVDFLEYLNEYHVNHPYYHAWVTSLCDIKLNGKHIIKNIKYIRTNVETREIQVRNNPTLKSYRRIQFGPESERI</sequence>
<reference evidence="2" key="1">
    <citation type="journal article" date="2022" name="IScience">
        <title>Evolution of zygomycete secretomes and the origins of terrestrial fungal ecologies.</title>
        <authorList>
            <person name="Chang Y."/>
            <person name="Wang Y."/>
            <person name="Mondo S."/>
            <person name="Ahrendt S."/>
            <person name="Andreopoulos W."/>
            <person name="Barry K."/>
            <person name="Beard J."/>
            <person name="Benny G.L."/>
            <person name="Blankenship S."/>
            <person name="Bonito G."/>
            <person name="Cuomo C."/>
            <person name="Desiro A."/>
            <person name="Gervers K.A."/>
            <person name="Hundley H."/>
            <person name="Kuo A."/>
            <person name="LaButti K."/>
            <person name="Lang B.F."/>
            <person name="Lipzen A."/>
            <person name="O'Donnell K."/>
            <person name="Pangilinan J."/>
            <person name="Reynolds N."/>
            <person name="Sandor L."/>
            <person name="Smith M.E."/>
            <person name="Tsang A."/>
            <person name="Grigoriev I.V."/>
            <person name="Stajich J.E."/>
            <person name="Spatafora J.W."/>
        </authorList>
    </citation>
    <scope>NUCLEOTIDE SEQUENCE</scope>
    <source>
        <strain evidence="2">RSA 2281</strain>
    </source>
</reference>
<proteinExistence type="predicted"/>
<protein>
    <submittedName>
        <fullName evidence="2">Uncharacterized protein</fullName>
    </submittedName>
</protein>
<gene>
    <name evidence="1" type="ORF">BDA99DRAFT_557336</name>
    <name evidence="2" type="ORF">BDA99DRAFT_557340</name>
</gene>
<organism evidence="2 3">
    <name type="scientific">Phascolomyces articulosus</name>
    <dbReference type="NCBI Taxonomy" id="60185"/>
    <lineage>
        <taxon>Eukaryota</taxon>
        <taxon>Fungi</taxon>
        <taxon>Fungi incertae sedis</taxon>
        <taxon>Mucoromycota</taxon>
        <taxon>Mucoromycotina</taxon>
        <taxon>Mucoromycetes</taxon>
        <taxon>Mucorales</taxon>
        <taxon>Lichtheimiaceae</taxon>
        <taxon>Phascolomyces</taxon>
    </lineage>
</organism>
<accession>A0AAD5PG95</accession>
<name>A0AAD5PG95_9FUNG</name>
<dbReference type="EMBL" id="JAIXMP010000007">
    <property type="protein sequence ID" value="KAI9270508.1"/>
    <property type="molecule type" value="Genomic_DNA"/>
</dbReference>
<comment type="caution">
    <text evidence="2">The sequence shown here is derived from an EMBL/GenBank/DDBJ whole genome shotgun (WGS) entry which is preliminary data.</text>
</comment>